<feature type="region of interest" description="Disordered" evidence="1">
    <location>
        <begin position="65"/>
        <end position="156"/>
    </location>
</feature>
<feature type="region of interest" description="Disordered" evidence="1">
    <location>
        <begin position="27"/>
        <end position="49"/>
    </location>
</feature>
<proteinExistence type="predicted"/>
<reference evidence="2 3" key="1">
    <citation type="submission" date="2018-09" db="EMBL/GenBank/DDBJ databases">
        <title>Genomic investigation of the strawberry pathogen Phytophthora fragariae indicates pathogenicity is determined by transcriptional variation in three key races.</title>
        <authorList>
            <person name="Adams T.M."/>
            <person name="Armitage A.D."/>
            <person name="Sobczyk M.K."/>
            <person name="Bates H.J."/>
            <person name="Dunwell J.M."/>
            <person name="Nellist C.F."/>
            <person name="Harrison R.J."/>
        </authorList>
    </citation>
    <scope>NUCLEOTIDE SEQUENCE [LARGE SCALE GENOMIC DNA]</scope>
    <source>
        <strain evidence="2 3">SCRP324</strain>
    </source>
</reference>
<evidence type="ECO:0000313" key="2">
    <source>
        <dbReference type="EMBL" id="KAE8972865.1"/>
    </source>
</evidence>
<evidence type="ECO:0000313" key="3">
    <source>
        <dbReference type="Proteomes" id="UP000435112"/>
    </source>
</evidence>
<dbReference type="EMBL" id="QXFU01003771">
    <property type="protein sequence ID" value="KAE8972865.1"/>
    <property type="molecule type" value="Genomic_DNA"/>
</dbReference>
<evidence type="ECO:0000256" key="1">
    <source>
        <dbReference type="SAM" id="MobiDB-lite"/>
    </source>
</evidence>
<feature type="compositionally biased region" description="Polar residues" evidence="1">
    <location>
        <begin position="137"/>
        <end position="146"/>
    </location>
</feature>
<feature type="compositionally biased region" description="Basic and acidic residues" evidence="1">
    <location>
        <begin position="376"/>
        <end position="386"/>
    </location>
</feature>
<feature type="compositionally biased region" description="Low complexity" evidence="1">
    <location>
        <begin position="112"/>
        <end position="125"/>
    </location>
</feature>
<accession>A0A6A3HVW0</accession>
<gene>
    <name evidence="2" type="ORF">PR002_g26376</name>
</gene>
<dbReference type="OrthoDB" id="128118at2759"/>
<dbReference type="AlphaFoldDB" id="A0A6A3HVW0"/>
<feature type="compositionally biased region" description="Polar residues" evidence="1">
    <location>
        <begin position="27"/>
        <end position="37"/>
    </location>
</feature>
<sequence>GSARRAASPRYLHCSALASRAWQALGQRTTTTGSSPATVGVRPGGATQGNITSVYTTRYCIRVCPDRGRSGGGTPGEHAPRFQGPGRPASGLVSTSPQPPVSNEKQCGPHETTSPSTTTPVTTPSYARGVVPGVASESKSTANANGPNHPPASKHPSYAAIVQQDGSQAAGQDPAPRVNTIAGRWQPRERHKLLSTLNLAWHTSYAAMDTEVLAKLREVVLTRSEVHEDEHIRLPTEQETTVLVAYLNGELELPHAPLFLKATMPLLQRAMIEQFHETHVEVTLTAHVPPQAKLRRNMIHLALFAQLYDANADSTRGRAMIDRMLDDVKLLHFDGVHTLNDINVDESDNENEEASYAYAPPSTPLETTMEGPPQHSVDERLPRRPSEAVGEASDSTDDKVPTSPLPAHCLAGRHGPSGQFDVDTAVTTDSELSGYVGSSSPSQSQSPASTPGSEFPFSLVSDDPEGDESMAESSDFLLDTAQRPTSDTTDDQMGSVASGHSSLSQDGFVMGKTTPSPGMPQQLPVFLQPFADL</sequence>
<feature type="compositionally biased region" description="Low complexity" evidence="1">
    <location>
        <begin position="430"/>
        <end position="453"/>
    </location>
</feature>
<feature type="compositionally biased region" description="Polar residues" evidence="1">
    <location>
        <begin position="92"/>
        <end position="105"/>
    </location>
</feature>
<feature type="compositionally biased region" description="Acidic residues" evidence="1">
    <location>
        <begin position="343"/>
        <end position="353"/>
    </location>
</feature>
<feature type="region of interest" description="Disordered" evidence="1">
    <location>
        <begin position="343"/>
        <end position="533"/>
    </location>
</feature>
<name>A0A6A3HVW0_9STRA</name>
<protein>
    <submittedName>
        <fullName evidence="2">Uncharacterized protein</fullName>
    </submittedName>
</protein>
<dbReference type="Proteomes" id="UP000435112">
    <property type="component" value="Unassembled WGS sequence"/>
</dbReference>
<feature type="non-terminal residue" evidence="2">
    <location>
        <position position="1"/>
    </location>
</feature>
<comment type="caution">
    <text evidence="2">The sequence shown here is derived from an EMBL/GenBank/DDBJ whole genome shotgun (WGS) entry which is preliminary data.</text>
</comment>
<organism evidence="2 3">
    <name type="scientific">Phytophthora rubi</name>
    <dbReference type="NCBI Taxonomy" id="129364"/>
    <lineage>
        <taxon>Eukaryota</taxon>
        <taxon>Sar</taxon>
        <taxon>Stramenopiles</taxon>
        <taxon>Oomycota</taxon>
        <taxon>Peronosporomycetes</taxon>
        <taxon>Peronosporales</taxon>
        <taxon>Peronosporaceae</taxon>
        <taxon>Phytophthora</taxon>
    </lineage>
</organism>